<evidence type="ECO:0000313" key="3">
    <source>
        <dbReference type="Proteomes" id="UP000784294"/>
    </source>
</evidence>
<reference evidence="2" key="1">
    <citation type="submission" date="2018-11" db="EMBL/GenBank/DDBJ databases">
        <authorList>
            <consortium name="Pathogen Informatics"/>
        </authorList>
    </citation>
    <scope>NUCLEOTIDE SEQUENCE</scope>
</reference>
<evidence type="ECO:0000313" key="2">
    <source>
        <dbReference type="EMBL" id="VEL27141.1"/>
    </source>
</evidence>
<proteinExistence type="predicted"/>
<gene>
    <name evidence="2" type="ORF">PXEA_LOCUS20581</name>
</gene>
<dbReference type="AlphaFoldDB" id="A0A3S5AWK9"/>
<protein>
    <submittedName>
        <fullName evidence="2">Uncharacterized protein</fullName>
    </submittedName>
</protein>
<organism evidence="2 3">
    <name type="scientific">Protopolystoma xenopodis</name>
    <dbReference type="NCBI Taxonomy" id="117903"/>
    <lineage>
        <taxon>Eukaryota</taxon>
        <taxon>Metazoa</taxon>
        <taxon>Spiralia</taxon>
        <taxon>Lophotrochozoa</taxon>
        <taxon>Platyhelminthes</taxon>
        <taxon>Monogenea</taxon>
        <taxon>Polyopisthocotylea</taxon>
        <taxon>Polystomatidea</taxon>
        <taxon>Polystomatidae</taxon>
        <taxon>Protopolystoma</taxon>
    </lineage>
</organism>
<evidence type="ECO:0000256" key="1">
    <source>
        <dbReference type="SAM" id="MobiDB-lite"/>
    </source>
</evidence>
<dbReference type="EMBL" id="CAAALY010085195">
    <property type="protein sequence ID" value="VEL27141.1"/>
    <property type="molecule type" value="Genomic_DNA"/>
</dbReference>
<name>A0A3S5AWK9_9PLAT</name>
<comment type="caution">
    <text evidence="2">The sequence shown here is derived from an EMBL/GenBank/DDBJ whole genome shotgun (WGS) entry which is preliminary data.</text>
</comment>
<sequence length="110" mass="11908">MEAVKTLSELRVPRELAGANLADQMMMLRINGESEAKNNRSVCGCPVVPMQEVKVKPGQCSCSTHHHVMNQHDAGIPRTSWTPFSADVRSQVPPSTTHPSADVALAQTTT</sequence>
<keyword evidence="3" id="KW-1185">Reference proteome</keyword>
<dbReference type="Proteomes" id="UP000784294">
    <property type="component" value="Unassembled WGS sequence"/>
</dbReference>
<accession>A0A3S5AWK9</accession>
<feature type="region of interest" description="Disordered" evidence="1">
    <location>
        <begin position="74"/>
        <end position="110"/>
    </location>
</feature>